<comment type="caution">
    <text evidence="23">The sequence shown here is derived from an EMBL/GenBank/DDBJ whole genome shotgun (WGS) entry which is preliminary data.</text>
</comment>
<keyword evidence="5" id="KW-0597">Phosphoprotein</keyword>
<evidence type="ECO:0000256" key="12">
    <source>
        <dbReference type="ARBA" id="ARBA00022989"/>
    </source>
</evidence>
<keyword evidence="12 20" id="KW-1133">Transmembrane helix</keyword>
<keyword evidence="9 18" id="KW-0547">Nucleotide-binding</keyword>
<evidence type="ECO:0000256" key="8">
    <source>
        <dbReference type="ARBA" id="ARBA00022729"/>
    </source>
</evidence>
<evidence type="ECO:0000256" key="18">
    <source>
        <dbReference type="PROSITE-ProRule" id="PRU10141"/>
    </source>
</evidence>
<keyword evidence="6" id="KW-0808">Transferase</keyword>
<evidence type="ECO:0000256" key="4">
    <source>
        <dbReference type="ARBA" id="ARBA00022527"/>
    </source>
</evidence>
<evidence type="ECO:0000256" key="10">
    <source>
        <dbReference type="ARBA" id="ARBA00022777"/>
    </source>
</evidence>
<evidence type="ECO:0000256" key="13">
    <source>
        <dbReference type="ARBA" id="ARBA00023136"/>
    </source>
</evidence>
<evidence type="ECO:0000256" key="11">
    <source>
        <dbReference type="ARBA" id="ARBA00022840"/>
    </source>
</evidence>
<dbReference type="Gene3D" id="1.10.510.10">
    <property type="entry name" value="Transferase(Phosphotransferase) domain 1"/>
    <property type="match status" value="1"/>
</dbReference>
<feature type="compositionally biased region" description="Polar residues" evidence="19">
    <location>
        <begin position="647"/>
        <end position="670"/>
    </location>
</feature>
<dbReference type="GO" id="GO:0005886">
    <property type="term" value="C:plasma membrane"/>
    <property type="evidence" value="ECO:0007669"/>
    <property type="project" value="UniProtKB-SubCell"/>
</dbReference>
<gene>
    <name evidence="23" type="ORF">Fot_15382</name>
</gene>
<dbReference type="EMBL" id="JBFOLJ010000004">
    <property type="protein sequence ID" value="KAL2546149.1"/>
    <property type="molecule type" value="Genomic_DNA"/>
</dbReference>
<evidence type="ECO:0000256" key="5">
    <source>
        <dbReference type="ARBA" id="ARBA00022553"/>
    </source>
</evidence>
<evidence type="ECO:0000256" key="2">
    <source>
        <dbReference type="ARBA" id="ARBA00012513"/>
    </source>
</evidence>
<evidence type="ECO:0000313" key="23">
    <source>
        <dbReference type="EMBL" id="KAL2546149.1"/>
    </source>
</evidence>
<dbReference type="FunFam" id="3.30.200.20:FF:000214">
    <property type="entry name" value="WAK1-OsWAK receptor-like cytoplasmic kinase (OsWAK-RLCK)"/>
    <property type="match status" value="1"/>
</dbReference>
<keyword evidence="8 21" id="KW-0732">Signal</keyword>
<dbReference type="FunFam" id="1.10.510.10:FF:000161">
    <property type="entry name" value="Wall-associated receptor kinase-like 20"/>
    <property type="match status" value="1"/>
</dbReference>
<feature type="signal peptide" evidence="21">
    <location>
        <begin position="1"/>
        <end position="23"/>
    </location>
</feature>
<dbReference type="Proteomes" id="UP001604277">
    <property type="component" value="Unassembled WGS sequence"/>
</dbReference>
<evidence type="ECO:0000256" key="3">
    <source>
        <dbReference type="ARBA" id="ARBA00022475"/>
    </source>
</evidence>
<feature type="binding site" evidence="18">
    <location>
        <position position="356"/>
    </location>
    <ligand>
        <name>ATP</name>
        <dbReference type="ChEBI" id="CHEBI:30616"/>
    </ligand>
</feature>
<dbReference type="Pfam" id="PF14380">
    <property type="entry name" value="WAK_assoc"/>
    <property type="match status" value="1"/>
</dbReference>
<keyword evidence="15" id="KW-0325">Glycoprotein</keyword>
<dbReference type="InterPro" id="IPR032872">
    <property type="entry name" value="WAK_assoc_C"/>
</dbReference>
<name>A0ABD1W8Z7_9LAMI</name>
<dbReference type="Gene3D" id="3.30.200.20">
    <property type="entry name" value="Phosphorylase Kinase, domain 1"/>
    <property type="match status" value="1"/>
</dbReference>
<keyword evidence="7 20" id="KW-0812">Transmembrane</keyword>
<evidence type="ECO:0000256" key="14">
    <source>
        <dbReference type="ARBA" id="ARBA00023170"/>
    </source>
</evidence>
<feature type="domain" description="Protein kinase" evidence="22">
    <location>
        <begin position="328"/>
        <end position="601"/>
    </location>
</feature>
<organism evidence="23 24">
    <name type="scientific">Forsythia ovata</name>
    <dbReference type="NCBI Taxonomy" id="205694"/>
    <lineage>
        <taxon>Eukaryota</taxon>
        <taxon>Viridiplantae</taxon>
        <taxon>Streptophyta</taxon>
        <taxon>Embryophyta</taxon>
        <taxon>Tracheophyta</taxon>
        <taxon>Spermatophyta</taxon>
        <taxon>Magnoliopsida</taxon>
        <taxon>eudicotyledons</taxon>
        <taxon>Gunneridae</taxon>
        <taxon>Pentapetalae</taxon>
        <taxon>asterids</taxon>
        <taxon>lamiids</taxon>
        <taxon>Lamiales</taxon>
        <taxon>Oleaceae</taxon>
        <taxon>Forsythieae</taxon>
        <taxon>Forsythia</taxon>
    </lineage>
</organism>
<sequence>MNQNMCILLIILCIILVSKQSFCADYQYEACVPKSCVNGPNISFPFYIHGQQESYCGYPGFEVNCSINGFPVLHLSGKDFSVRNISYHNRTLRVYDDAVSSSNGSCLPQIRNTTLPPGKFHYFNVSKLYLLSKCTRNLSEDLSRYKVKCVDESRDSWVAVFEGDENLKNALGNCEENVVAPVDVQGGEGRNGTGNYMEILRRGFVLHWTASECSICAESGGRCGFNASTMHFKCFCPDRPHSSSCKHVAEKSKPRLTLILATAIPGGVIILLLLFCVIIWGLKRIYDTLLSRDISSDSFSKSNIEGGSFYFGIPIFSYTELKEATNNFDSSKELGDGGFGTVYYGKLHDGREVAIKRLYEHNYKRVEQFMNEIKILTCLRHQNLVSLYGCTSQRSRELLLVYEYIPNGTVADHLYGDRAREASPKWPVRLNIAIETAQALAYLHASDTIHRDVKTTNILLDDNFSVKVADFGLSRLCPTDVTHISTAPQGTPGYVDPEYHQSYQLTDKSDVYSFGVVLIELISSMPAVDISRSRDEINLANLAVNKIRQSAFNELIDPSLGFEFDAEVRRMTTSIAELAFQCLQPEKEIRPKMNDVLHILKEIRGKELNVEKTRENNDNYSLTRSVKIPPSPESEGAILLKNKKFQASPNSMTDTSVSASTVAMSRTQLTDPRRTPTGNGGLRRLKPLAPEISGSAVELSSGLEK</sequence>
<dbReference type="GO" id="GO:0004674">
    <property type="term" value="F:protein serine/threonine kinase activity"/>
    <property type="evidence" value="ECO:0007669"/>
    <property type="project" value="UniProtKB-KW"/>
</dbReference>
<proteinExistence type="predicted"/>
<evidence type="ECO:0000256" key="17">
    <source>
        <dbReference type="ARBA" id="ARBA00048679"/>
    </source>
</evidence>
<dbReference type="InterPro" id="IPR011009">
    <property type="entry name" value="Kinase-like_dom_sf"/>
</dbReference>
<evidence type="ECO:0000313" key="24">
    <source>
        <dbReference type="Proteomes" id="UP001604277"/>
    </source>
</evidence>
<dbReference type="SUPFAM" id="SSF56112">
    <property type="entry name" value="Protein kinase-like (PK-like)"/>
    <property type="match status" value="1"/>
</dbReference>
<dbReference type="AlphaFoldDB" id="A0ABD1W8Z7"/>
<evidence type="ECO:0000256" key="20">
    <source>
        <dbReference type="SAM" id="Phobius"/>
    </source>
</evidence>
<keyword evidence="10 23" id="KW-0418">Kinase</keyword>
<dbReference type="PANTHER" id="PTHR46008:SF2">
    <property type="entry name" value="LEAF RUST 10 DISEASE-RESISTANCE LOCUS RECEPTOR-LIKE PROTEIN KINASE-LIKE 1.4"/>
    <property type="match status" value="1"/>
</dbReference>
<comment type="catalytic activity">
    <reaction evidence="17">
        <text>L-seryl-[protein] + ATP = O-phospho-L-seryl-[protein] + ADP + H(+)</text>
        <dbReference type="Rhea" id="RHEA:17989"/>
        <dbReference type="Rhea" id="RHEA-COMP:9863"/>
        <dbReference type="Rhea" id="RHEA-COMP:11604"/>
        <dbReference type="ChEBI" id="CHEBI:15378"/>
        <dbReference type="ChEBI" id="CHEBI:29999"/>
        <dbReference type="ChEBI" id="CHEBI:30616"/>
        <dbReference type="ChEBI" id="CHEBI:83421"/>
        <dbReference type="ChEBI" id="CHEBI:456216"/>
        <dbReference type="EC" id="2.7.11.1"/>
    </reaction>
</comment>
<dbReference type="InterPro" id="IPR000719">
    <property type="entry name" value="Prot_kinase_dom"/>
</dbReference>
<dbReference type="InterPro" id="IPR025287">
    <property type="entry name" value="WAK_GUB"/>
</dbReference>
<dbReference type="EC" id="2.7.11.1" evidence="2"/>
<evidence type="ECO:0000256" key="15">
    <source>
        <dbReference type="ARBA" id="ARBA00023180"/>
    </source>
</evidence>
<evidence type="ECO:0000256" key="6">
    <source>
        <dbReference type="ARBA" id="ARBA00022679"/>
    </source>
</evidence>
<keyword evidence="24" id="KW-1185">Reference proteome</keyword>
<evidence type="ECO:0000256" key="7">
    <source>
        <dbReference type="ARBA" id="ARBA00022692"/>
    </source>
</evidence>
<evidence type="ECO:0000256" key="16">
    <source>
        <dbReference type="ARBA" id="ARBA00047899"/>
    </source>
</evidence>
<dbReference type="SMART" id="SM00220">
    <property type="entry name" value="S_TKc"/>
    <property type="match status" value="1"/>
</dbReference>
<evidence type="ECO:0000256" key="9">
    <source>
        <dbReference type="ARBA" id="ARBA00022741"/>
    </source>
</evidence>
<evidence type="ECO:0000256" key="1">
    <source>
        <dbReference type="ARBA" id="ARBA00004251"/>
    </source>
</evidence>
<dbReference type="PROSITE" id="PS00107">
    <property type="entry name" value="PROTEIN_KINASE_ATP"/>
    <property type="match status" value="1"/>
</dbReference>
<reference evidence="24" key="1">
    <citation type="submission" date="2024-07" db="EMBL/GenBank/DDBJ databases">
        <title>Two chromosome-level genome assemblies of Korean endemic species Abeliophyllum distichum and Forsythia ovata (Oleaceae).</title>
        <authorList>
            <person name="Jang H."/>
        </authorList>
    </citation>
    <scope>NUCLEOTIDE SEQUENCE [LARGE SCALE GENOMIC DNA]</scope>
</reference>
<dbReference type="PROSITE" id="PS50011">
    <property type="entry name" value="PROTEIN_KINASE_DOM"/>
    <property type="match status" value="1"/>
</dbReference>
<accession>A0ABD1W8Z7</accession>
<dbReference type="Pfam" id="PF13947">
    <property type="entry name" value="GUB_WAK_bind"/>
    <property type="match status" value="1"/>
</dbReference>
<dbReference type="InterPro" id="IPR001245">
    <property type="entry name" value="Ser-Thr/Tyr_kinase_cat_dom"/>
</dbReference>
<keyword evidence="3" id="KW-1003">Cell membrane</keyword>
<evidence type="ECO:0000256" key="19">
    <source>
        <dbReference type="SAM" id="MobiDB-lite"/>
    </source>
</evidence>
<evidence type="ECO:0000256" key="21">
    <source>
        <dbReference type="SAM" id="SignalP"/>
    </source>
</evidence>
<keyword evidence="4" id="KW-0723">Serine/threonine-protein kinase</keyword>
<keyword evidence="11 18" id="KW-0067">ATP-binding</keyword>
<protein>
    <recommendedName>
        <fullName evidence="2">non-specific serine/threonine protein kinase</fullName>
        <ecNumber evidence="2">2.7.11.1</ecNumber>
    </recommendedName>
</protein>
<keyword evidence="14" id="KW-0675">Receptor</keyword>
<comment type="catalytic activity">
    <reaction evidence="16">
        <text>L-threonyl-[protein] + ATP = O-phospho-L-threonyl-[protein] + ADP + H(+)</text>
        <dbReference type="Rhea" id="RHEA:46608"/>
        <dbReference type="Rhea" id="RHEA-COMP:11060"/>
        <dbReference type="Rhea" id="RHEA-COMP:11605"/>
        <dbReference type="ChEBI" id="CHEBI:15378"/>
        <dbReference type="ChEBI" id="CHEBI:30013"/>
        <dbReference type="ChEBI" id="CHEBI:30616"/>
        <dbReference type="ChEBI" id="CHEBI:61977"/>
        <dbReference type="ChEBI" id="CHEBI:456216"/>
        <dbReference type="EC" id="2.7.11.1"/>
    </reaction>
</comment>
<comment type="subcellular location">
    <subcellularLocation>
        <location evidence="1">Cell membrane</location>
        <topology evidence="1">Single-pass type I membrane protein</topology>
    </subcellularLocation>
</comment>
<dbReference type="GO" id="GO:0005524">
    <property type="term" value="F:ATP binding"/>
    <property type="evidence" value="ECO:0007669"/>
    <property type="project" value="UniProtKB-UniRule"/>
</dbReference>
<evidence type="ECO:0000259" key="22">
    <source>
        <dbReference type="PROSITE" id="PS50011"/>
    </source>
</evidence>
<dbReference type="Pfam" id="PF07714">
    <property type="entry name" value="PK_Tyr_Ser-Thr"/>
    <property type="match status" value="1"/>
</dbReference>
<feature type="transmembrane region" description="Helical" evidence="20">
    <location>
        <begin position="256"/>
        <end position="282"/>
    </location>
</feature>
<dbReference type="PANTHER" id="PTHR46008">
    <property type="entry name" value="LEAF RUST 10 DISEASE-RESISTANCE LOCUS RECEPTOR-LIKE PROTEIN KINASE-LIKE 1.4"/>
    <property type="match status" value="1"/>
</dbReference>
<feature type="chain" id="PRO_5044807711" description="non-specific serine/threonine protein kinase" evidence="21">
    <location>
        <begin position="24"/>
        <end position="705"/>
    </location>
</feature>
<dbReference type="InterPro" id="IPR017441">
    <property type="entry name" value="Protein_kinase_ATP_BS"/>
</dbReference>
<keyword evidence="13 20" id="KW-0472">Membrane</keyword>
<feature type="region of interest" description="Disordered" evidence="19">
    <location>
        <begin position="647"/>
        <end position="705"/>
    </location>
</feature>